<dbReference type="AlphaFoldDB" id="M3USG1"/>
<gene>
    <name evidence="1" type="ORF">GM1_002_01600</name>
</gene>
<dbReference type="STRING" id="410332.SAMN04488550_3564"/>
<proteinExistence type="predicted"/>
<reference evidence="1 2" key="1">
    <citation type="submission" date="2013-02" db="EMBL/GenBank/DDBJ databases">
        <title>Whole genome shotgun sequence of Gordonia malaquae NBRC 108250.</title>
        <authorList>
            <person name="Yoshida I."/>
            <person name="Hosoyama A."/>
            <person name="Tsuchikane K."/>
            <person name="Ando Y."/>
            <person name="Baba S."/>
            <person name="Ohji S."/>
            <person name="Hamada M."/>
            <person name="Tamura T."/>
            <person name="Yamazoe A."/>
            <person name="Yamazaki S."/>
            <person name="Fujita N."/>
        </authorList>
    </citation>
    <scope>NUCLEOTIDE SEQUENCE [LARGE SCALE GENOMIC DNA]</scope>
    <source>
        <strain evidence="1 2">NBRC 108250</strain>
    </source>
</reference>
<comment type="caution">
    <text evidence="1">The sequence shown here is derived from an EMBL/GenBank/DDBJ whole genome shotgun (WGS) entry which is preliminary data.</text>
</comment>
<name>M3USG1_GORML</name>
<evidence type="ECO:0000313" key="1">
    <source>
        <dbReference type="EMBL" id="GAC78182.1"/>
    </source>
</evidence>
<dbReference type="Proteomes" id="UP000035009">
    <property type="component" value="Unassembled WGS sequence"/>
</dbReference>
<protein>
    <submittedName>
        <fullName evidence="1">Uncharacterized protein</fullName>
    </submittedName>
</protein>
<dbReference type="EMBL" id="BAOP01000002">
    <property type="protein sequence ID" value="GAC78182.1"/>
    <property type="molecule type" value="Genomic_DNA"/>
</dbReference>
<keyword evidence="2" id="KW-1185">Reference proteome</keyword>
<evidence type="ECO:0000313" key="2">
    <source>
        <dbReference type="Proteomes" id="UP000035009"/>
    </source>
</evidence>
<organism evidence="1 2">
    <name type="scientific">Gordonia malaquae NBRC 108250</name>
    <dbReference type="NCBI Taxonomy" id="1223542"/>
    <lineage>
        <taxon>Bacteria</taxon>
        <taxon>Bacillati</taxon>
        <taxon>Actinomycetota</taxon>
        <taxon>Actinomycetes</taxon>
        <taxon>Mycobacteriales</taxon>
        <taxon>Gordoniaceae</taxon>
        <taxon>Gordonia</taxon>
    </lineage>
</organism>
<accession>M3USG1</accession>
<sequence>MTLVKIPMTIADDHASVSWLHRAKLHPNPCHELQIQANSLQHKHIRLRDTRETQHADPIVWTNGVRVIVRIDTALENMDPIHGDRLSET</sequence>